<organism evidence="2 3">
    <name type="scientific">Caenispirillum bisanense</name>
    <dbReference type="NCBI Taxonomy" id="414052"/>
    <lineage>
        <taxon>Bacteria</taxon>
        <taxon>Pseudomonadati</taxon>
        <taxon>Pseudomonadota</taxon>
        <taxon>Alphaproteobacteria</taxon>
        <taxon>Rhodospirillales</taxon>
        <taxon>Novispirillaceae</taxon>
        <taxon>Caenispirillum</taxon>
    </lineage>
</organism>
<evidence type="ECO:0000313" key="2">
    <source>
        <dbReference type="EMBL" id="SOD89899.1"/>
    </source>
</evidence>
<protein>
    <submittedName>
        <fullName evidence="2">SnoaL-like domain-containing protein</fullName>
    </submittedName>
</protein>
<dbReference type="PANTHER" id="PTHR34957:SF1">
    <property type="entry name" value="NUCLEAR TRANSPORT FACTOR 2 (NTF2) FAMILY PROTEIN"/>
    <property type="match status" value="1"/>
</dbReference>
<dbReference type="AlphaFoldDB" id="A0A286G429"/>
<dbReference type="InterPro" id="IPR032710">
    <property type="entry name" value="NTF2-like_dom_sf"/>
</dbReference>
<dbReference type="Pfam" id="PF13474">
    <property type="entry name" value="SnoaL_3"/>
    <property type="match status" value="1"/>
</dbReference>
<dbReference type="EMBL" id="OCNJ01000001">
    <property type="protein sequence ID" value="SOD89899.1"/>
    <property type="molecule type" value="Genomic_DNA"/>
</dbReference>
<gene>
    <name evidence="2" type="ORF">SAMN05421508_101373</name>
</gene>
<reference evidence="2 3" key="1">
    <citation type="submission" date="2017-09" db="EMBL/GenBank/DDBJ databases">
        <authorList>
            <person name="Ehlers B."/>
            <person name="Leendertz F.H."/>
        </authorList>
    </citation>
    <scope>NUCLEOTIDE SEQUENCE [LARGE SCALE GENOMIC DNA]</scope>
    <source>
        <strain evidence="2 3">USBA 140</strain>
    </source>
</reference>
<name>A0A286G429_9PROT</name>
<evidence type="ECO:0000259" key="1">
    <source>
        <dbReference type="Pfam" id="PF13474"/>
    </source>
</evidence>
<dbReference type="Proteomes" id="UP000219621">
    <property type="component" value="Unassembled WGS sequence"/>
</dbReference>
<dbReference type="OrthoDB" id="9786718at2"/>
<dbReference type="RefSeq" id="WP_097277265.1">
    <property type="nucleotide sequence ID" value="NZ_OCNJ01000001.1"/>
</dbReference>
<dbReference type="Gene3D" id="3.10.450.50">
    <property type="match status" value="1"/>
</dbReference>
<keyword evidence="3" id="KW-1185">Reference proteome</keyword>
<dbReference type="InterPro" id="IPR037401">
    <property type="entry name" value="SnoaL-like"/>
</dbReference>
<dbReference type="PANTHER" id="PTHR34957">
    <property type="entry name" value="NUCLEAR TRANSPORT FACTOR 2 (NTF2) FAMILY PROTEIN"/>
    <property type="match status" value="1"/>
</dbReference>
<sequence length="138" mass="14992">MSDTTAALFTVEAFYNAFVTRDFDSLRTAWSATAPLSCIHPGAEPLTTREEVMESWQAILANPQTPEIRCLGPQVMVHGDMAIVTCHEDVDGDILCATNVLVREGAVWKMVHHQAGPLAYVPEFMPEAEETGGSGSIN</sequence>
<feature type="domain" description="SnoaL-like" evidence="1">
    <location>
        <begin position="11"/>
        <end position="115"/>
    </location>
</feature>
<evidence type="ECO:0000313" key="3">
    <source>
        <dbReference type="Proteomes" id="UP000219621"/>
    </source>
</evidence>
<accession>A0A286G429</accession>
<dbReference type="SUPFAM" id="SSF54427">
    <property type="entry name" value="NTF2-like"/>
    <property type="match status" value="1"/>
</dbReference>
<proteinExistence type="predicted"/>